<feature type="transmembrane region" description="Helical" evidence="1">
    <location>
        <begin position="255"/>
        <end position="276"/>
    </location>
</feature>
<evidence type="ECO:0000259" key="2">
    <source>
        <dbReference type="Pfam" id="PF01757"/>
    </source>
</evidence>
<dbReference type="PANTHER" id="PTHR37312:SF1">
    <property type="entry name" value="MEMBRANE-BOUND ACYLTRANSFERASE YKRP-RELATED"/>
    <property type="match status" value="1"/>
</dbReference>
<proteinExistence type="predicted"/>
<feature type="transmembrane region" description="Helical" evidence="1">
    <location>
        <begin position="69"/>
        <end position="86"/>
    </location>
</feature>
<dbReference type="Pfam" id="PF01757">
    <property type="entry name" value="Acyl_transf_3"/>
    <property type="match status" value="1"/>
</dbReference>
<feature type="transmembrane region" description="Helical" evidence="1">
    <location>
        <begin position="216"/>
        <end position="243"/>
    </location>
</feature>
<protein>
    <recommendedName>
        <fullName evidence="2">Acyltransferase 3 domain-containing protein</fullName>
    </recommendedName>
</protein>
<keyword evidence="1" id="KW-1133">Transmembrane helix</keyword>
<dbReference type="EMBL" id="DRFO01000012">
    <property type="protein sequence ID" value="HDZ55497.1"/>
    <property type="molecule type" value="Genomic_DNA"/>
</dbReference>
<accession>A0A7V1BLM8</accession>
<evidence type="ECO:0000256" key="1">
    <source>
        <dbReference type="SAM" id="Phobius"/>
    </source>
</evidence>
<feature type="transmembrane region" description="Helical" evidence="1">
    <location>
        <begin position="98"/>
        <end position="114"/>
    </location>
</feature>
<feature type="transmembrane region" description="Helical" evidence="1">
    <location>
        <begin position="36"/>
        <end position="57"/>
    </location>
</feature>
<sequence>MRNDLIDNAKAGLIFLVVLGHFLEEVGGWTSPFFRMVLTAIYIFHMPAFVFLSGITAKQDNLILRVARLAVMLGIFQIAYLAPVLASTGELPNRLLQPYWILWFLLSLIWWMLLLPLITRIPWALPISIAVSIGAGAIPDDGFLLSISRTLVFLPFFVAGQLYGKQAIAMLQSLSLARFAAVPLLIGCAAVIYSSGIDHRWLYGSFSFTLLGTNDLTGYLLRSGLLALATLSMFAFFACMPTAASWVSRIGQRSLAIFVLHGFVVKFWGAAFGGGGALGEPALLALLVIVSMLTTLVLAIPVFDKNIRSVTASIVAAPHKFREGVARDRR</sequence>
<dbReference type="InterPro" id="IPR002656">
    <property type="entry name" value="Acyl_transf_3_dom"/>
</dbReference>
<name>A0A7V1BLM8_9GAMM</name>
<evidence type="ECO:0000313" key="3">
    <source>
        <dbReference type="EMBL" id="HDZ55497.1"/>
    </source>
</evidence>
<dbReference type="PANTHER" id="PTHR37312">
    <property type="entry name" value="MEMBRANE-BOUND ACYLTRANSFERASE YKRP-RELATED"/>
    <property type="match status" value="1"/>
</dbReference>
<dbReference type="InterPro" id="IPR052734">
    <property type="entry name" value="Nod_factor_acetyltransferase"/>
</dbReference>
<dbReference type="AlphaFoldDB" id="A0A7V1BLM8"/>
<feature type="domain" description="Acyltransferase 3" evidence="2">
    <location>
        <begin position="6"/>
        <end position="298"/>
    </location>
</feature>
<keyword evidence="1" id="KW-0472">Membrane</keyword>
<feature type="transmembrane region" description="Helical" evidence="1">
    <location>
        <begin position="282"/>
        <end position="303"/>
    </location>
</feature>
<feature type="transmembrane region" description="Helical" evidence="1">
    <location>
        <begin position="12"/>
        <end position="30"/>
    </location>
</feature>
<dbReference type="GO" id="GO:0016747">
    <property type="term" value="F:acyltransferase activity, transferring groups other than amino-acyl groups"/>
    <property type="evidence" value="ECO:0007669"/>
    <property type="project" value="InterPro"/>
</dbReference>
<feature type="transmembrane region" description="Helical" evidence="1">
    <location>
        <begin position="176"/>
        <end position="196"/>
    </location>
</feature>
<keyword evidence="1" id="KW-0812">Transmembrane</keyword>
<gene>
    <name evidence="3" type="ORF">ENH64_03340</name>
</gene>
<dbReference type="Proteomes" id="UP000885703">
    <property type="component" value="Unassembled WGS sequence"/>
</dbReference>
<reference evidence="3" key="1">
    <citation type="journal article" date="2020" name="mSystems">
        <title>Genome- and Community-Level Interaction Insights into Carbon Utilization and Element Cycling Functions of Hydrothermarchaeota in Hydrothermal Sediment.</title>
        <authorList>
            <person name="Zhou Z."/>
            <person name="Liu Y."/>
            <person name="Xu W."/>
            <person name="Pan J."/>
            <person name="Luo Z.H."/>
            <person name="Li M."/>
        </authorList>
    </citation>
    <scope>NUCLEOTIDE SEQUENCE [LARGE SCALE GENOMIC DNA]</scope>
    <source>
        <strain evidence="3">HyVt-324</strain>
    </source>
</reference>
<organism evidence="3">
    <name type="scientific">Halopseudomonas xinjiangensis</name>
    <dbReference type="NCBI Taxonomy" id="487184"/>
    <lineage>
        <taxon>Bacteria</taxon>
        <taxon>Pseudomonadati</taxon>
        <taxon>Pseudomonadota</taxon>
        <taxon>Gammaproteobacteria</taxon>
        <taxon>Pseudomonadales</taxon>
        <taxon>Pseudomonadaceae</taxon>
        <taxon>Halopseudomonas</taxon>
    </lineage>
</organism>
<comment type="caution">
    <text evidence="3">The sequence shown here is derived from an EMBL/GenBank/DDBJ whole genome shotgun (WGS) entry which is preliminary data.</text>
</comment>